<dbReference type="Proteomes" id="UP000299102">
    <property type="component" value="Unassembled WGS sequence"/>
</dbReference>
<comment type="caution">
    <text evidence="1">The sequence shown here is derived from an EMBL/GenBank/DDBJ whole genome shotgun (WGS) entry which is preliminary data.</text>
</comment>
<dbReference type="AlphaFoldDB" id="A0A4C1T1T0"/>
<gene>
    <name evidence="1" type="ORF">EVAR_2948_1</name>
</gene>
<evidence type="ECO:0000313" key="1">
    <source>
        <dbReference type="EMBL" id="GBP08166.1"/>
    </source>
</evidence>
<sequence length="150" mass="16188">MDIKHSVSKLLALRRCGTDKRSGGFPRMLLDFHRTRNVGNEVLQTAAAGGCWEGVTSFRVQLRGVGPPLFIPGPSVAAVDLRPRAMLINSLKILFVRKAWVNAGHDLEAVSAHSRPAADADVLNINLGPAAADEKNSKLDAIPDWNQDAV</sequence>
<dbReference type="EMBL" id="BGZK01000029">
    <property type="protein sequence ID" value="GBP08166.1"/>
    <property type="molecule type" value="Genomic_DNA"/>
</dbReference>
<accession>A0A4C1T1T0</accession>
<name>A0A4C1T1T0_EUMVA</name>
<keyword evidence="2" id="KW-1185">Reference proteome</keyword>
<reference evidence="1 2" key="1">
    <citation type="journal article" date="2019" name="Commun. Biol.">
        <title>The bagworm genome reveals a unique fibroin gene that provides high tensile strength.</title>
        <authorList>
            <person name="Kono N."/>
            <person name="Nakamura H."/>
            <person name="Ohtoshi R."/>
            <person name="Tomita M."/>
            <person name="Numata K."/>
            <person name="Arakawa K."/>
        </authorList>
    </citation>
    <scope>NUCLEOTIDE SEQUENCE [LARGE SCALE GENOMIC DNA]</scope>
</reference>
<proteinExistence type="predicted"/>
<organism evidence="1 2">
    <name type="scientific">Eumeta variegata</name>
    <name type="common">Bagworm moth</name>
    <name type="synonym">Eumeta japonica</name>
    <dbReference type="NCBI Taxonomy" id="151549"/>
    <lineage>
        <taxon>Eukaryota</taxon>
        <taxon>Metazoa</taxon>
        <taxon>Ecdysozoa</taxon>
        <taxon>Arthropoda</taxon>
        <taxon>Hexapoda</taxon>
        <taxon>Insecta</taxon>
        <taxon>Pterygota</taxon>
        <taxon>Neoptera</taxon>
        <taxon>Endopterygota</taxon>
        <taxon>Lepidoptera</taxon>
        <taxon>Glossata</taxon>
        <taxon>Ditrysia</taxon>
        <taxon>Tineoidea</taxon>
        <taxon>Psychidae</taxon>
        <taxon>Oiketicinae</taxon>
        <taxon>Eumeta</taxon>
    </lineage>
</organism>
<evidence type="ECO:0000313" key="2">
    <source>
        <dbReference type="Proteomes" id="UP000299102"/>
    </source>
</evidence>
<protein>
    <submittedName>
        <fullName evidence="1">Uncharacterized protein</fullName>
    </submittedName>
</protein>